<dbReference type="AlphaFoldDB" id="A0A2H0REN1"/>
<name>A0A2H0REN1_9BACT</name>
<protein>
    <submittedName>
        <fullName evidence="1">Uncharacterized protein</fullName>
    </submittedName>
</protein>
<sequence length="133" mass="14924">MKEKVEISDASELYSQLVEALYYHLVDRVGFRARTGPNRYRQENVWNSFDEAVALVVSSATEEYGKNRFAEPLARNSRFQVLGTQKCAEVMNDAMRSLDFLVGTATLIRNASPHRAVAIAKAVEGVLGMRVVR</sequence>
<proteinExistence type="predicted"/>
<comment type="caution">
    <text evidence="1">The sequence shown here is derived from an EMBL/GenBank/DDBJ whole genome shotgun (WGS) entry which is preliminary data.</text>
</comment>
<gene>
    <name evidence="1" type="ORF">COV10_03100</name>
</gene>
<accession>A0A2H0REN1</accession>
<dbReference type="EMBL" id="PCYI01000019">
    <property type="protein sequence ID" value="PIR44846.1"/>
    <property type="molecule type" value="Genomic_DNA"/>
</dbReference>
<organism evidence="1 2">
    <name type="scientific">Candidatus Vogelbacteria bacterium CG10_big_fil_rev_8_21_14_0_10_51_16</name>
    <dbReference type="NCBI Taxonomy" id="1975045"/>
    <lineage>
        <taxon>Bacteria</taxon>
        <taxon>Candidatus Vogeliibacteriota</taxon>
    </lineage>
</organism>
<reference evidence="1 2" key="1">
    <citation type="submission" date="2017-09" db="EMBL/GenBank/DDBJ databases">
        <title>Depth-based differentiation of microbial function through sediment-hosted aquifers and enrichment of novel symbionts in the deep terrestrial subsurface.</title>
        <authorList>
            <person name="Probst A.J."/>
            <person name="Ladd B."/>
            <person name="Jarett J.K."/>
            <person name="Geller-Mcgrath D.E."/>
            <person name="Sieber C.M."/>
            <person name="Emerson J.B."/>
            <person name="Anantharaman K."/>
            <person name="Thomas B.C."/>
            <person name="Malmstrom R."/>
            <person name="Stieglmeier M."/>
            <person name="Klingl A."/>
            <person name="Woyke T."/>
            <person name="Ryan C.M."/>
            <person name="Banfield J.F."/>
        </authorList>
    </citation>
    <scope>NUCLEOTIDE SEQUENCE [LARGE SCALE GENOMIC DNA]</scope>
    <source>
        <strain evidence="1">CG10_big_fil_rev_8_21_14_0_10_51_16</strain>
    </source>
</reference>
<evidence type="ECO:0000313" key="1">
    <source>
        <dbReference type="EMBL" id="PIR44846.1"/>
    </source>
</evidence>
<evidence type="ECO:0000313" key="2">
    <source>
        <dbReference type="Proteomes" id="UP000228767"/>
    </source>
</evidence>
<dbReference type="Proteomes" id="UP000228767">
    <property type="component" value="Unassembled WGS sequence"/>
</dbReference>